<keyword evidence="1" id="KW-1133">Transmembrane helix</keyword>
<dbReference type="PROSITE" id="PS51257">
    <property type="entry name" value="PROKAR_LIPOPROTEIN"/>
    <property type="match status" value="1"/>
</dbReference>
<dbReference type="EMBL" id="CP003156">
    <property type="protein sequence ID" value="AEV34164.1"/>
    <property type="molecule type" value="Genomic_DNA"/>
</dbReference>
<accession>G8R3S7</accession>
<dbReference type="HOGENOM" id="CLU_1775595_0_0_10"/>
<feature type="transmembrane region" description="Helical" evidence="1">
    <location>
        <begin position="123"/>
        <end position="141"/>
    </location>
</feature>
<name>G8R3S7_OWEHD</name>
<evidence type="ECO:0000313" key="3">
    <source>
        <dbReference type="Proteomes" id="UP000005631"/>
    </source>
</evidence>
<dbReference type="AlphaFoldDB" id="G8R3S7"/>
<keyword evidence="1" id="KW-0812">Transmembrane</keyword>
<dbReference type="RefSeq" id="WP_014203511.1">
    <property type="nucleotide sequence ID" value="NC_016599.1"/>
</dbReference>
<organism evidence="2 3">
    <name type="scientific">Owenweeksia hongkongensis (strain DSM 17368 / CIP 108786 / JCM 12287 / NRRL B-23963 / UST20020801)</name>
    <dbReference type="NCBI Taxonomy" id="926562"/>
    <lineage>
        <taxon>Bacteria</taxon>
        <taxon>Pseudomonadati</taxon>
        <taxon>Bacteroidota</taxon>
        <taxon>Flavobacteriia</taxon>
        <taxon>Flavobacteriales</taxon>
        <taxon>Owenweeksiaceae</taxon>
        <taxon>Owenweeksia</taxon>
    </lineage>
</organism>
<sequence>MKKLLILLMPFLIGCASHKKKSEKQWTETEKKEITETIKVPELKATLDPIDVEPGEVIPPFAPDTTRWKDPVSGVEAKQYTDKATGTPKLEVKVPERAATKLTITESEKQGVETIDEKTKWTFQWWWVVLALGLWLAILLAKKLWL</sequence>
<dbReference type="KEGG" id="oho:Oweho_3213"/>
<keyword evidence="3" id="KW-1185">Reference proteome</keyword>
<dbReference type="Proteomes" id="UP000005631">
    <property type="component" value="Chromosome"/>
</dbReference>
<evidence type="ECO:0008006" key="4">
    <source>
        <dbReference type="Google" id="ProtNLM"/>
    </source>
</evidence>
<evidence type="ECO:0000313" key="2">
    <source>
        <dbReference type="EMBL" id="AEV34164.1"/>
    </source>
</evidence>
<reference evidence="2 3" key="1">
    <citation type="journal article" date="2012" name="Stand. Genomic Sci.">
        <title>Genome sequence of the orange-pigmented seawater bacterium Owenweeksia hongkongensis type strain (UST20020801(T)).</title>
        <authorList>
            <person name="Riedel T."/>
            <person name="Held B."/>
            <person name="Nolan M."/>
            <person name="Lucas S."/>
            <person name="Lapidus A."/>
            <person name="Tice H."/>
            <person name="Del Rio T.G."/>
            <person name="Cheng J.F."/>
            <person name="Han C."/>
            <person name="Tapia R."/>
            <person name="Goodwin L.A."/>
            <person name="Pitluck S."/>
            <person name="Liolios K."/>
            <person name="Mavromatis K."/>
            <person name="Pagani I."/>
            <person name="Ivanova N."/>
            <person name="Mikhailova N."/>
            <person name="Pati A."/>
            <person name="Chen A."/>
            <person name="Palaniappan K."/>
            <person name="Rohde M."/>
            <person name="Tindall B.J."/>
            <person name="Detter J.C."/>
            <person name="Goker M."/>
            <person name="Woyke T."/>
            <person name="Bristow J."/>
            <person name="Eisen J.A."/>
            <person name="Markowitz V."/>
            <person name="Hugenholtz P."/>
            <person name="Klenk H.P."/>
            <person name="Kyrpides N.C."/>
        </authorList>
    </citation>
    <scope>NUCLEOTIDE SEQUENCE</scope>
    <source>
        <strain evidence="3">DSM 17368 / JCM 12287 / NRRL B-23963</strain>
    </source>
</reference>
<protein>
    <recommendedName>
        <fullName evidence="4">Lipoprotein</fullName>
    </recommendedName>
</protein>
<evidence type="ECO:0000256" key="1">
    <source>
        <dbReference type="SAM" id="Phobius"/>
    </source>
</evidence>
<proteinExistence type="predicted"/>
<keyword evidence="1" id="KW-0472">Membrane</keyword>
<gene>
    <name evidence="2" type="ordered locus">Oweho_3213</name>
</gene>
<dbReference type="STRING" id="926562.Oweho_3213"/>